<protein>
    <recommendedName>
        <fullName evidence="4">SRP54-type proteins GTP-binding domain-containing protein</fullName>
    </recommendedName>
</protein>
<reference evidence="5 6" key="2">
    <citation type="submission" date="2023-12" db="EMBL/GenBank/DDBJ databases">
        <title>Description of an unclassified Opitutus bacterium of Verrucomicrobiota.</title>
        <authorList>
            <person name="Zhang D.-F."/>
        </authorList>
    </citation>
    <scope>NUCLEOTIDE SEQUENCE [LARGE SCALE GENOMIC DNA]</scope>
    <source>
        <strain evidence="5 6">WL0086</strain>
    </source>
</reference>
<organism evidence="5 6">
    <name type="scientific">Actomonas aquatica</name>
    <dbReference type="NCBI Taxonomy" id="2866162"/>
    <lineage>
        <taxon>Bacteria</taxon>
        <taxon>Pseudomonadati</taxon>
        <taxon>Verrucomicrobiota</taxon>
        <taxon>Opitutia</taxon>
        <taxon>Opitutales</taxon>
        <taxon>Opitutaceae</taxon>
        <taxon>Actomonas</taxon>
    </lineage>
</organism>
<evidence type="ECO:0000256" key="2">
    <source>
        <dbReference type="ARBA" id="ARBA00023134"/>
    </source>
</evidence>
<evidence type="ECO:0000256" key="3">
    <source>
        <dbReference type="SAM" id="MobiDB-lite"/>
    </source>
</evidence>
<dbReference type="InterPro" id="IPR000897">
    <property type="entry name" value="SRP54_GTPase_dom"/>
</dbReference>
<gene>
    <name evidence="5" type="ORF">K1X11_022500</name>
</gene>
<reference evidence="5 6" key="1">
    <citation type="submission" date="2021-08" db="EMBL/GenBank/DDBJ databases">
        <authorList>
            <person name="Zhang D."/>
            <person name="Zhang A."/>
            <person name="Wang L."/>
        </authorList>
    </citation>
    <scope>NUCLEOTIDE SEQUENCE [LARGE SCALE GENOMIC DNA]</scope>
    <source>
        <strain evidence="5 6">WL0086</strain>
    </source>
</reference>
<dbReference type="EMBL" id="CP139781">
    <property type="protein sequence ID" value="WRQ87595.1"/>
    <property type="molecule type" value="Genomic_DNA"/>
</dbReference>
<evidence type="ECO:0000256" key="1">
    <source>
        <dbReference type="ARBA" id="ARBA00022741"/>
    </source>
</evidence>
<dbReference type="SUPFAM" id="SSF52540">
    <property type="entry name" value="P-loop containing nucleoside triphosphate hydrolases"/>
    <property type="match status" value="1"/>
</dbReference>
<sequence>MATSTLKSTPEPGATYRLVVHSAQEAVDTIRRELGPTARVLSVRNLPHGGLKSLFSRPQIEVVAELPAETEAEPSTATVKEAPGAQPANQTTTHSVAGTYGQPERDATAAPSSRQPAVGVEAEDFYTGASRKTGRLLPDVLRRGGFSDIMMARLQGSPRWSQIEGRPLHEALSEVGQELRQVATAPKRRILTDRVAFLGLAGTGRTTALSKWLAHQVFQKGRTGSVAKVEFDRPNPADGLAVFCEALGVNLQHVDGTTPMGPHNRNQDFVLADLPSLRLGRQQDEHLADFLDQSGFTSRVLVLHALHDRAALQSAYSVGRELGATHVVFTHVDELAHWGKLWDFLLEGAVTPLFLGTGPSLVGELETEAVDAVLRHTIPGA</sequence>
<accession>A0ABZ1C7I5</accession>
<evidence type="ECO:0000259" key="4">
    <source>
        <dbReference type="Pfam" id="PF00448"/>
    </source>
</evidence>
<dbReference type="RefSeq" id="WP_221030245.1">
    <property type="nucleotide sequence ID" value="NZ_CP139781.1"/>
</dbReference>
<feature type="region of interest" description="Disordered" evidence="3">
    <location>
        <begin position="69"/>
        <end position="125"/>
    </location>
</feature>
<name>A0ABZ1C7I5_9BACT</name>
<keyword evidence="2" id="KW-0342">GTP-binding</keyword>
<feature type="compositionally biased region" description="Polar residues" evidence="3">
    <location>
        <begin position="87"/>
        <end position="96"/>
    </location>
</feature>
<proteinExistence type="predicted"/>
<keyword evidence="1" id="KW-0547">Nucleotide-binding</keyword>
<keyword evidence="6" id="KW-1185">Reference proteome</keyword>
<dbReference type="Proteomes" id="UP000738431">
    <property type="component" value="Chromosome"/>
</dbReference>
<evidence type="ECO:0000313" key="6">
    <source>
        <dbReference type="Proteomes" id="UP000738431"/>
    </source>
</evidence>
<feature type="domain" description="SRP54-type proteins GTP-binding" evidence="4">
    <location>
        <begin position="195"/>
        <end position="369"/>
    </location>
</feature>
<evidence type="ECO:0000313" key="5">
    <source>
        <dbReference type="EMBL" id="WRQ87595.1"/>
    </source>
</evidence>
<dbReference type="InterPro" id="IPR027417">
    <property type="entry name" value="P-loop_NTPase"/>
</dbReference>
<dbReference type="Pfam" id="PF00448">
    <property type="entry name" value="SRP54"/>
    <property type="match status" value="1"/>
</dbReference>
<dbReference type="Gene3D" id="3.40.50.300">
    <property type="entry name" value="P-loop containing nucleotide triphosphate hydrolases"/>
    <property type="match status" value="1"/>
</dbReference>